<dbReference type="PANTHER" id="PTHR22847">
    <property type="entry name" value="WD40 REPEAT PROTEIN"/>
    <property type="match status" value="1"/>
</dbReference>
<evidence type="ECO:0000313" key="5">
    <source>
        <dbReference type="Proteomes" id="UP000500857"/>
    </source>
</evidence>
<dbReference type="InterPro" id="IPR019775">
    <property type="entry name" value="WD40_repeat_CS"/>
</dbReference>
<dbReference type="SUPFAM" id="SSF50978">
    <property type="entry name" value="WD40 repeat-like"/>
    <property type="match status" value="2"/>
</dbReference>
<dbReference type="PROSITE" id="PS00678">
    <property type="entry name" value="WD_REPEATS_1"/>
    <property type="match status" value="2"/>
</dbReference>
<dbReference type="SUPFAM" id="SSF52540">
    <property type="entry name" value="P-loop containing nucleoside triphosphate hydrolases"/>
    <property type="match status" value="1"/>
</dbReference>
<dbReference type="AlphaFoldDB" id="A0A6H1TV69"/>
<dbReference type="InterPro" id="IPR020472">
    <property type="entry name" value="WD40_PAC1"/>
</dbReference>
<protein>
    <submittedName>
        <fullName evidence="4">Uncharacterized protein</fullName>
    </submittedName>
</protein>
<feature type="repeat" description="WD" evidence="3">
    <location>
        <begin position="1055"/>
        <end position="1088"/>
    </location>
</feature>
<dbReference type="PANTHER" id="PTHR22847:SF637">
    <property type="entry name" value="WD REPEAT DOMAIN 5B"/>
    <property type="match status" value="1"/>
</dbReference>
<evidence type="ECO:0000256" key="1">
    <source>
        <dbReference type="ARBA" id="ARBA00022574"/>
    </source>
</evidence>
<dbReference type="InterPro" id="IPR015943">
    <property type="entry name" value="WD40/YVTN_repeat-like_dom_sf"/>
</dbReference>
<dbReference type="InterPro" id="IPR036322">
    <property type="entry name" value="WD40_repeat_dom_sf"/>
</dbReference>
<evidence type="ECO:0000256" key="2">
    <source>
        <dbReference type="ARBA" id="ARBA00022737"/>
    </source>
</evidence>
<keyword evidence="2" id="KW-0677">Repeat</keyword>
<dbReference type="Pfam" id="PF14516">
    <property type="entry name" value="AAA_35"/>
    <property type="match status" value="1"/>
</dbReference>
<dbReference type="EMBL" id="CP051167">
    <property type="protein sequence ID" value="QIZ70315.1"/>
    <property type="molecule type" value="Genomic_DNA"/>
</dbReference>
<dbReference type="InterPro" id="IPR027417">
    <property type="entry name" value="P-loop_NTPase"/>
</dbReference>
<keyword evidence="5" id="KW-1185">Reference proteome</keyword>
<dbReference type="Gene3D" id="2.130.10.10">
    <property type="entry name" value="YVTN repeat-like/Quinoprotein amine dehydrogenase"/>
    <property type="match status" value="5"/>
</dbReference>
<feature type="repeat" description="WD" evidence="3">
    <location>
        <begin position="809"/>
        <end position="844"/>
    </location>
</feature>
<name>A0A6H1TV69_9CYAN</name>
<feature type="repeat" description="WD" evidence="3">
    <location>
        <begin position="1096"/>
        <end position="1129"/>
    </location>
</feature>
<dbReference type="SMART" id="SM00320">
    <property type="entry name" value="WD40"/>
    <property type="match status" value="14"/>
</dbReference>
<dbReference type="CDD" id="cd00200">
    <property type="entry name" value="WD40"/>
    <property type="match status" value="2"/>
</dbReference>
<dbReference type="InterPro" id="IPR001680">
    <property type="entry name" value="WD40_rpt"/>
</dbReference>
<sequence length="1166" mass="130485">MTSSDYQVGGSLSIDNPTYVSRQADTQLYEALKRGEFCYVLNSRQMGKSSLLVRTRHRLETEGFKCTTLDMTRIGSENIQPLQWYKGIVTELWQKFGLLGKFNLKTWWREEEDISLVQRLSNFIEDVLLEKLPDDRLIVFIDEIDTILSLPFSVDDFFAFIRFCYNQRAIQPQYNRISFAIFGVATPSDLIRDRHRTPFNIGTAIPLRGFTLREAEPLARGLDVLAEGHDLLENIFSWTDGQPFLTQKLCNLLLDISQKIPMFAKSKQGWIQSGKYSFWVGLIVRTCIVQNWEGQDEPEHLKTIRDRLLADETRCARLLGIYQKLLQGVEVSADGSPEQNELVLSGLVARRNHRLTIKNRIYREVFNSTWVEQHLAELRPYSQMINAWMACDRADPSRLLRGRALKDAQQWARGKSLSDSDYQFLAASEAYDRQETQQKLELERAREIEARLIQEQKNTKLQHLLLKVVSVAFAIALILGGTTFWQYRRASDREREARYSEIKALLSAAYGNFDSNRKLDALLQAIAARQKLKALSSLDPHLDRQTQLTLGRTIYGIEEYNRLLGHQTSVVSADFSPDGSHIVTASSDGTVKLWQADGTLEHTFTGHLAAVRDVHFSPDGQTIASGSADTTVKLWSLDGTLKRTLTGHTASVWTLSFSPDGQQLASAGEDNTIRIWDWRGSAVKTLKGHQAGIVGVDWSPDGKAIASGSADKTVKLWSADGRLEQTLTGHQSFVWDVAFSPDNRWLASVSDDRTLKLWTRDGRLQQTFTGHRGPIWGVRFSPDGRAIASTSSDNTIKLWHLDGTTFKTLAGHDAGVWFADFSPDGRDLVSVSNDQTAKLWHLDNPLLKQAIGHQGAVRAVAISPDGRHVISGSGDNTIKIWTKDARLERTLKGHTSMVLDVAVSGDSQTIVSGSVDGTVRIWNLDGTLERTIADPAVAIRTVDISRDGQQILSAGGDNTIKIWKRDGTLLKILKGHAAPIWDVVFSPDRQRIASASEDTTIKLWDDEGRLLKTLQVRDVGVYQVAFSHDSQQLASGAADDAIDLWTREGEWLQTLPGEGGGIWGITFTPDDRRLIAGSVRNTIAIWTVGGTLMKTLEAHSGAVRNIAISPDGTWIASGSDDQTVIVWNLVEILKLDELTYACHWVRDYLHSHDELDPGDRALCDNF</sequence>
<dbReference type="Proteomes" id="UP000500857">
    <property type="component" value="Chromosome"/>
</dbReference>
<dbReference type="KEGG" id="oxy:HCG48_06765"/>
<organism evidence="4 5">
    <name type="scientific">Oxynema aestuarii AP17</name>
    <dbReference type="NCBI Taxonomy" id="2064643"/>
    <lineage>
        <taxon>Bacteria</taxon>
        <taxon>Bacillati</taxon>
        <taxon>Cyanobacteriota</taxon>
        <taxon>Cyanophyceae</taxon>
        <taxon>Oscillatoriophycideae</taxon>
        <taxon>Oscillatoriales</taxon>
        <taxon>Oscillatoriaceae</taxon>
        <taxon>Oxynema</taxon>
        <taxon>Oxynema aestuarii</taxon>
    </lineage>
</organism>
<feature type="repeat" description="WD" evidence="3">
    <location>
        <begin position="686"/>
        <end position="718"/>
    </location>
</feature>
<feature type="repeat" description="WD" evidence="3">
    <location>
        <begin position="973"/>
        <end position="1005"/>
    </location>
</feature>
<evidence type="ECO:0000256" key="3">
    <source>
        <dbReference type="PROSITE-ProRule" id="PRU00221"/>
    </source>
</evidence>
<feature type="repeat" description="WD" evidence="3">
    <location>
        <begin position="645"/>
        <end position="677"/>
    </location>
</feature>
<feature type="repeat" description="WD" evidence="3">
    <location>
        <begin position="768"/>
        <end position="802"/>
    </location>
</feature>
<proteinExistence type="predicted"/>
<dbReference type="PROSITE" id="PS50294">
    <property type="entry name" value="WD_REPEATS_REGION"/>
    <property type="match status" value="11"/>
</dbReference>
<feature type="repeat" description="WD" evidence="3">
    <location>
        <begin position="563"/>
        <end position="595"/>
    </location>
</feature>
<feature type="repeat" description="WD" evidence="3">
    <location>
        <begin position="932"/>
        <end position="964"/>
    </location>
</feature>
<feature type="repeat" description="WD" evidence="3">
    <location>
        <begin position="1014"/>
        <end position="1045"/>
    </location>
</feature>
<feature type="repeat" description="WD" evidence="3">
    <location>
        <begin position="604"/>
        <end position="638"/>
    </location>
</feature>
<dbReference type="PRINTS" id="PR00320">
    <property type="entry name" value="GPROTEINBRPT"/>
</dbReference>
<feature type="repeat" description="WD" evidence="3">
    <location>
        <begin position="891"/>
        <end position="925"/>
    </location>
</feature>
<feature type="repeat" description="WD" evidence="3">
    <location>
        <begin position="850"/>
        <end position="881"/>
    </location>
</feature>
<evidence type="ECO:0000313" key="4">
    <source>
        <dbReference type="EMBL" id="QIZ70315.1"/>
    </source>
</evidence>
<feature type="repeat" description="WD" evidence="3">
    <location>
        <begin position="727"/>
        <end position="758"/>
    </location>
</feature>
<gene>
    <name evidence="4" type="ORF">HCG48_06765</name>
</gene>
<dbReference type="RefSeq" id="WP_168568470.1">
    <property type="nucleotide sequence ID" value="NZ_CP051167.1"/>
</dbReference>
<accession>A0A6H1TV69</accession>
<dbReference type="PROSITE" id="PS50082">
    <property type="entry name" value="WD_REPEATS_2"/>
    <property type="match status" value="14"/>
</dbReference>
<reference evidence="4 5" key="1">
    <citation type="submission" date="2020-04" db="EMBL/GenBank/DDBJ databases">
        <authorList>
            <person name="Basu S."/>
            <person name="Maruthanayagam V."/>
            <person name="Chakraborty S."/>
            <person name="Pramanik A."/>
            <person name="Mukherjee J."/>
            <person name="Brink B."/>
        </authorList>
    </citation>
    <scope>NUCLEOTIDE SEQUENCE [LARGE SCALE GENOMIC DNA]</scope>
    <source>
        <strain evidence="4 5">AP17</strain>
    </source>
</reference>
<dbReference type="Gene3D" id="3.40.50.300">
    <property type="entry name" value="P-loop containing nucleotide triphosphate hydrolases"/>
    <property type="match status" value="1"/>
</dbReference>
<keyword evidence="1 3" id="KW-0853">WD repeat</keyword>
<dbReference type="Pfam" id="PF00400">
    <property type="entry name" value="WD40"/>
    <property type="match status" value="14"/>
</dbReference>